<reference evidence="2 3" key="1">
    <citation type="submission" date="2023-12" db="EMBL/GenBank/DDBJ databases">
        <title>Gut-associated functions are favored during microbiome assembly across C. elegans life.</title>
        <authorList>
            <person name="Zimmermann J."/>
        </authorList>
    </citation>
    <scope>NUCLEOTIDE SEQUENCE [LARGE SCALE GENOMIC DNA]</scope>
    <source>
        <strain evidence="2 3">MYb71</strain>
    </source>
</reference>
<organism evidence="2 3">
    <name type="scientific">Ochrobactrum vermis</name>
    <dbReference type="NCBI Taxonomy" id="1827297"/>
    <lineage>
        <taxon>Bacteria</taxon>
        <taxon>Pseudomonadati</taxon>
        <taxon>Pseudomonadota</taxon>
        <taxon>Alphaproteobacteria</taxon>
        <taxon>Hyphomicrobiales</taxon>
        <taxon>Brucellaceae</taxon>
        <taxon>Brucella/Ochrobactrum group</taxon>
        <taxon>Ochrobactrum</taxon>
    </lineage>
</organism>
<dbReference type="InterPro" id="IPR012675">
    <property type="entry name" value="Beta-grasp_dom_sf"/>
</dbReference>
<protein>
    <submittedName>
        <fullName evidence="2">Iron-sulfur cluster-binding domain-containing protein</fullName>
    </submittedName>
</protein>
<dbReference type="InterPro" id="IPR001041">
    <property type="entry name" value="2Fe-2S_ferredoxin-type"/>
</dbReference>
<keyword evidence="3" id="KW-1185">Reference proteome</keyword>
<dbReference type="Gene3D" id="3.10.20.30">
    <property type="match status" value="1"/>
</dbReference>
<dbReference type="Pfam" id="PF00111">
    <property type="entry name" value="Fer2"/>
    <property type="match status" value="1"/>
</dbReference>
<dbReference type="Gene3D" id="3.40.50.80">
    <property type="entry name" value="Nucleotide-binding domain of ferredoxin-NADP reductase (FNR) module"/>
    <property type="match status" value="1"/>
</dbReference>
<dbReference type="SUPFAM" id="SSF54292">
    <property type="entry name" value="2Fe-2S ferredoxin-like"/>
    <property type="match status" value="1"/>
</dbReference>
<dbReference type="InterPro" id="IPR006058">
    <property type="entry name" value="2Fe2S_fd_BS"/>
</dbReference>
<dbReference type="RefSeq" id="WP_286154305.1">
    <property type="nucleotide sequence ID" value="NZ_JBBGZH010000003.1"/>
</dbReference>
<comment type="caution">
    <text evidence="2">The sequence shown here is derived from an EMBL/GenBank/DDBJ whole genome shotgun (WGS) entry which is preliminary data.</text>
</comment>
<dbReference type="InterPro" id="IPR036010">
    <property type="entry name" value="2Fe-2S_ferredoxin-like_sf"/>
</dbReference>
<feature type="domain" description="2Fe-2S ferredoxin-type" evidence="1">
    <location>
        <begin position="68"/>
        <end position="152"/>
    </location>
</feature>
<dbReference type="PANTHER" id="PTHR30212:SF2">
    <property type="entry name" value="PROTEIN YIIM"/>
    <property type="match status" value="1"/>
</dbReference>
<dbReference type="InterPro" id="IPR039261">
    <property type="entry name" value="FNR_nucleotide-bd"/>
</dbReference>
<dbReference type="PANTHER" id="PTHR30212">
    <property type="entry name" value="PROTEIN YIIM"/>
    <property type="match status" value="1"/>
</dbReference>
<proteinExistence type="predicted"/>
<sequence length="152" mass="16631">MHLHIDDEPETRADLTGLLATPRLKAHLYYCGPPGFMDAIRTATVGWREGTVHYEAFQRAYDENFVPQPFSLKLRSTGQVLEVPADASALTVLREAGVPLSASCESGVCGTCECGYIDGEPIHLDAVLSPDAQRNRFIPCVSRAKDLLTLDL</sequence>
<dbReference type="PROSITE" id="PS00197">
    <property type="entry name" value="2FE2S_FER_1"/>
    <property type="match status" value="1"/>
</dbReference>
<dbReference type="EMBL" id="JBBGZH010000003">
    <property type="protein sequence ID" value="MEJ5022912.1"/>
    <property type="molecule type" value="Genomic_DNA"/>
</dbReference>
<dbReference type="CDD" id="cd00207">
    <property type="entry name" value="fer2"/>
    <property type="match status" value="1"/>
</dbReference>
<name>A0ABU8PKY7_9HYPH</name>
<dbReference type="SUPFAM" id="SSF52343">
    <property type="entry name" value="Ferredoxin reductase-like, C-terminal NADP-linked domain"/>
    <property type="match status" value="1"/>
</dbReference>
<dbReference type="PROSITE" id="PS51085">
    <property type="entry name" value="2FE2S_FER_2"/>
    <property type="match status" value="1"/>
</dbReference>
<evidence type="ECO:0000259" key="1">
    <source>
        <dbReference type="PROSITE" id="PS51085"/>
    </source>
</evidence>
<accession>A0ABU8PKY7</accession>
<gene>
    <name evidence="2" type="ORF">WH297_24725</name>
</gene>
<dbReference type="InterPro" id="IPR052353">
    <property type="entry name" value="Benzoxazolinone_Detox_Enz"/>
</dbReference>
<evidence type="ECO:0000313" key="2">
    <source>
        <dbReference type="EMBL" id="MEJ5022912.1"/>
    </source>
</evidence>
<dbReference type="Proteomes" id="UP001375812">
    <property type="component" value="Unassembled WGS sequence"/>
</dbReference>
<evidence type="ECO:0000313" key="3">
    <source>
        <dbReference type="Proteomes" id="UP001375812"/>
    </source>
</evidence>